<comment type="miscellaneous">
    <text evidence="8">This enzyme catalyzes only one turnover and therefore is not strictly catalytic. According to one definition, an enzyme is a biocatalyst that acts repeatedly and over many reaction cycles.</text>
</comment>
<organism evidence="11 12">
    <name type="scientific">Nocardioides malaquae</name>
    <dbReference type="NCBI Taxonomy" id="2773426"/>
    <lineage>
        <taxon>Bacteria</taxon>
        <taxon>Bacillati</taxon>
        <taxon>Actinomycetota</taxon>
        <taxon>Actinomycetes</taxon>
        <taxon>Propionibacteriales</taxon>
        <taxon>Nocardioidaceae</taxon>
        <taxon>Nocardioides</taxon>
    </lineage>
</organism>
<dbReference type="InterPro" id="IPR036631">
    <property type="entry name" value="MGMT_N_sf"/>
</dbReference>
<evidence type="ECO:0000313" key="12">
    <source>
        <dbReference type="Proteomes" id="UP000756387"/>
    </source>
</evidence>
<feature type="active site" description="Nucleophile; methyl group acceptor" evidence="8">
    <location>
        <position position="127"/>
    </location>
</feature>
<dbReference type="GO" id="GO:0003908">
    <property type="term" value="F:methylated-DNA-[protein]-cysteine S-methyltransferase activity"/>
    <property type="evidence" value="ECO:0007669"/>
    <property type="project" value="UniProtKB-EC"/>
</dbReference>
<dbReference type="PROSITE" id="PS00374">
    <property type="entry name" value="MGMT"/>
    <property type="match status" value="1"/>
</dbReference>
<dbReference type="Gene3D" id="1.10.10.10">
    <property type="entry name" value="Winged helix-like DNA-binding domain superfamily/Winged helix DNA-binding domain"/>
    <property type="match status" value="1"/>
</dbReference>
<feature type="domain" description="Methylguanine DNA methyltransferase ribonuclease-like" evidence="10">
    <location>
        <begin position="3"/>
        <end position="71"/>
    </location>
</feature>
<evidence type="ECO:0000256" key="6">
    <source>
        <dbReference type="ARBA" id="ARBA00023204"/>
    </source>
</evidence>
<dbReference type="EC" id="2.1.1.63" evidence="8"/>
<dbReference type="InterPro" id="IPR036217">
    <property type="entry name" value="MethylDNA_cys_MeTrfase_DNAb"/>
</dbReference>
<dbReference type="PANTHER" id="PTHR10815:SF5">
    <property type="entry name" value="METHYLATED-DNA--PROTEIN-CYSTEINE METHYLTRANSFERASE"/>
    <property type="match status" value="1"/>
</dbReference>
<evidence type="ECO:0000256" key="4">
    <source>
        <dbReference type="ARBA" id="ARBA00022679"/>
    </source>
</evidence>
<sequence length="162" mass="17444">MKVWTVVESPIGPLRVVGGGEGVTAIEFSPFDEEAQVGERNDEAPLLVEAARQLRAYFAGELTDFDLPLAPRGTDYQHRVWAALREVPYGRTATYAEIAAALGQPRGASRAVGSANGRNPIPVVVPCHRIVGADGSLTGYAGGLERKQVLLDLERSEEDLLF</sequence>
<evidence type="ECO:0000259" key="9">
    <source>
        <dbReference type="Pfam" id="PF01035"/>
    </source>
</evidence>
<name>A0ABR9RP96_9ACTN</name>
<comment type="catalytic activity">
    <reaction evidence="1 8">
        <text>a 4-O-methyl-thymidine in DNA + L-cysteinyl-[protein] = a thymidine in DNA + S-methyl-L-cysteinyl-[protein]</text>
        <dbReference type="Rhea" id="RHEA:53428"/>
        <dbReference type="Rhea" id="RHEA-COMP:10131"/>
        <dbReference type="Rhea" id="RHEA-COMP:10132"/>
        <dbReference type="Rhea" id="RHEA-COMP:13555"/>
        <dbReference type="Rhea" id="RHEA-COMP:13556"/>
        <dbReference type="ChEBI" id="CHEBI:29950"/>
        <dbReference type="ChEBI" id="CHEBI:82612"/>
        <dbReference type="ChEBI" id="CHEBI:137386"/>
        <dbReference type="ChEBI" id="CHEBI:137387"/>
        <dbReference type="EC" id="2.1.1.63"/>
    </reaction>
</comment>
<protein>
    <recommendedName>
        <fullName evidence="8">Methylated-DNA--protein-cysteine methyltransferase</fullName>
        <ecNumber evidence="8">2.1.1.63</ecNumber>
    </recommendedName>
    <alternativeName>
        <fullName evidence="8">6-O-methylguanine-DNA methyltransferase</fullName>
        <shortName evidence="8">MGMT</shortName>
    </alternativeName>
    <alternativeName>
        <fullName evidence="8">O-6-methylguanine-DNA-alkyltransferase</fullName>
    </alternativeName>
</protein>
<evidence type="ECO:0000259" key="10">
    <source>
        <dbReference type="Pfam" id="PF02870"/>
    </source>
</evidence>
<dbReference type="GO" id="GO:0032259">
    <property type="term" value="P:methylation"/>
    <property type="evidence" value="ECO:0007669"/>
    <property type="project" value="UniProtKB-KW"/>
</dbReference>
<gene>
    <name evidence="11" type="ORF">IEQ44_01850</name>
</gene>
<keyword evidence="12" id="KW-1185">Reference proteome</keyword>
<keyword evidence="3 8" id="KW-0489">Methyltransferase</keyword>
<dbReference type="SUPFAM" id="SSF53155">
    <property type="entry name" value="Methylated DNA-protein cysteine methyltransferase domain"/>
    <property type="match status" value="1"/>
</dbReference>
<accession>A0ABR9RP96</accession>
<dbReference type="InterPro" id="IPR023546">
    <property type="entry name" value="MGMT"/>
</dbReference>
<keyword evidence="4 8" id="KW-0808">Transferase</keyword>
<comment type="subcellular location">
    <subcellularLocation>
        <location evidence="8">Cytoplasm</location>
    </subcellularLocation>
</comment>
<keyword evidence="6 8" id="KW-0234">DNA repair</keyword>
<keyword evidence="5 8" id="KW-0227">DNA damage</keyword>
<dbReference type="InterPro" id="IPR014048">
    <property type="entry name" value="MethylDNA_cys_MeTrfase_DNA-bd"/>
</dbReference>
<evidence type="ECO:0000256" key="3">
    <source>
        <dbReference type="ARBA" id="ARBA00022603"/>
    </source>
</evidence>
<evidence type="ECO:0000256" key="1">
    <source>
        <dbReference type="ARBA" id="ARBA00001286"/>
    </source>
</evidence>
<evidence type="ECO:0000256" key="2">
    <source>
        <dbReference type="ARBA" id="ARBA00022490"/>
    </source>
</evidence>
<feature type="domain" description="Methylated-DNA-[protein]-cysteine S-methyltransferase DNA binding" evidence="9">
    <location>
        <begin position="76"/>
        <end position="155"/>
    </location>
</feature>
<dbReference type="NCBIfam" id="TIGR00589">
    <property type="entry name" value="ogt"/>
    <property type="match status" value="1"/>
</dbReference>
<comment type="catalytic activity">
    <reaction evidence="7 8">
        <text>a 6-O-methyl-2'-deoxyguanosine in DNA + L-cysteinyl-[protein] = S-methyl-L-cysteinyl-[protein] + a 2'-deoxyguanosine in DNA</text>
        <dbReference type="Rhea" id="RHEA:24000"/>
        <dbReference type="Rhea" id="RHEA-COMP:10131"/>
        <dbReference type="Rhea" id="RHEA-COMP:10132"/>
        <dbReference type="Rhea" id="RHEA-COMP:11367"/>
        <dbReference type="Rhea" id="RHEA-COMP:11368"/>
        <dbReference type="ChEBI" id="CHEBI:29950"/>
        <dbReference type="ChEBI" id="CHEBI:82612"/>
        <dbReference type="ChEBI" id="CHEBI:85445"/>
        <dbReference type="ChEBI" id="CHEBI:85448"/>
        <dbReference type="EC" id="2.1.1.63"/>
    </reaction>
</comment>
<dbReference type="InterPro" id="IPR001497">
    <property type="entry name" value="MethylDNA_cys_MeTrfase_AS"/>
</dbReference>
<dbReference type="Pfam" id="PF01035">
    <property type="entry name" value="DNA_binding_1"/>
    <property type="match status" value="1"/>
</dbReference>
<proteinExistence type="inferred from homology"/>
<dbReference type="Gene3D" id="3.30.160.70">
    <property type="entry name" value="Methylated DNA-protein cysteine methyltransferase domain"/>
    <property type="match status" value="1"/>
</dbReference>
<evidence type="ECO:0000256" key="8">
    <source>
        <dbReference type="HAMAP-Rule" id="MF_00772"/>
    </source>
</evidence>
<dbReference type="PANTHER" id="PTHR10815">
    <property type="entry name" value="METHYLATED-DNA--PROTEIN-CYSTEINE METHYLTRANSFERASE"/>
    <property type="match status" value="1"/>
</dbReference>
<keyword evidence="2 8" id="KW-0963">Cytoplasm</keyword>
<dbReference type="HAMAP" id="MF_00772">
    <property type="entry name" value="OGT"/>
    <property type="match status" value="1"/>
</dbReference>
<dbReference type="Pfam" id="PF02870">
    <property type="entry name" value="Methyltransf_1N"/>
    <property type="match status" value="1"/>
</dbReference>
<evidence type="ECO:0000256" key="7">
    <source>
        <dbReference type="ARBA" id="ARBA00049348"/>
    </source>
</evidence>
<reference evidence="11 12" key="1">
    <citation type="submission" date="2020-10" db="EMBL/GenBank/DDBJ databases">
        <title>Nocardioides sp. isolated from sludge.</title>
        <authorList>
            <person name="Zhang X."/>
        </authorList>
    </citation>
    <scope>NUCLEOTIDE SEQUENCE [LARGE SCALE GENOMIC DNA]</scope>
    <source>
        <strain evidence="11 12">Y6</strain>
    </source>
</reference>
<evidence type="ECO:0000313" key="11">
    <source>
        <dbReference type="EMBL" id="MBE7323398.1"/>
    </source>
</evidence>
<dbReference type="InterPro" id="IPR008332">
    <property type="entry name" value="MethylG_MeTrfase_N"/>
</dbReference>
<dbReference type="SUPFAM" id="SSF46767">
    <property type="entry name" value="Methylated DNA-protein cysteine methyltransferase, C-terminal domain"/>
    <property type="match status" value="1"/>
</dbReference>
<comment type="similarity">
    <text evidence="8">Belongs to the MGMT family.</text>
</comment>
<dbReference type="Proteomes" id="UP000756387">
    <property type="component" value="Unassembled WGS sequence"/>
</dbReference>
<comment type="caution">
    <text evidence="11">The sequence shown here is derived from an EMBL/GenBank/DDBJ whole genome shotgun (WGS) entry which is preliminary data.</text>
</comment>
<evidence type="ECO:0000256" key="5">
    <source>
        <dbReference type="ARBA" id="ARBA00022763"/>
    </source>
</evidence>
<dbReference type="EMBL" id="JADCSA010000001">
    <property type="protein sequence ID" value="MBE7323398.1"/>
    <property type="molecule type" value="Genomic_DNA"/>
</dbReference>
<comment type="function">
    <text evidence="8">Involved in the cellular defense against the biological effects of O6-methylguanine (O6-MeG) and O4-methylthymine (O4-MeT) in DNA. Repairs the methylated nucleobase in DNA by stoichiometrically transferring the methyl group to a cysteine residue in the enzyme. This is a suicide reaction: the enzyme is irreversibly inactivated.</text>
</comment>
<dbReference type="InterPro" id="IPR036388">
    <property type="entry name" value="WH-like_DNA-bd_sf"/>
</dbReference>
<dbReference type="CDD" id="cd06445">
    <property type="entry name" value="ATase"/>
    <property type="match status" value="1"/>
</dbReference>